<dbReference type="InterPro" id="IPR013022">
    <property type="entry name" value="Xyl_isomerase-like_TIM-brl"/>
</dbReference>
<reference evidence="2 3" key="1">
    <citation type="journal article" date="2013" name="Genome Announc.">
        <title>Genome Sequence of Novosphingobium lindaniclasticum LE124T, Isolated from a Hexachlorocyclohexane Dumpsite.</title>
        <authorList>
            <person name="Saxena A."/>
            <person name="Nayyar N."/>
            <person name="Sangwan N."/>
            <person name="Kumari R."/>
            <person name="Khurana J.P."/>
            <person name="Lal R."/>
        </authorList>
    </citation>
    <scope>NUCLEOTIDE SEQUENCE [LARGE SCALE GENOMIC DNA]</scope>
    <source>
        <strain evidence="2 3">LE124</strain>
    </source>
</reference>
<dbReference type="AlphaFoldDB" id="T0IV63"/>
<dbReference type="InterPro" id="IPR050312">
    <property type="entry name" value="IolE/XylAMocC-like"/>
</dbReference>
<dbReference type="Proteomes" id="UP000015527">
    <property type="component" value="Unassembled WGS sequence"/>
</dbReference>
<dbReference type="PATRIC" id="fig|1096930.3.peg.2782"/>
<dbReference type="PANTHER" id="PTHR12110:SF48">
    <property type="entry name" value="BLL3656 PROTEIN"/>
    <property type="match status" value="1"/>
</dbReference>
<dbReference type="PANTHER" id="PTHR12110">
    <property type="entry name" value="HYDROXYPYRUVATE ISOMERASE"/>
    <property type="match status" value="1"/>
</dbReference>
<dbReference type="Gene3D" id="3.20.20.150">
    <property type="entry name" value="Divalent-metal-dependent TIM barrel enzymes"/>
    <property type="match status" value="1"/>
</dbReference>
<accession>T0IV63</accession>
<gene>
    <name evidence="2" type="ORF">L284_13990</name>
</gene>
<dbReference type="eggNOG" id="COG1082">
    <property type="taxonomic scope" value="Bacteria"/>
</dbReference>
<evidence type="ECO:0000313" key="2">
    <source>
        <dbReference type="EMBL" id="EQB13584.1"/>
    </source>
</evidence>
<evidence type="ECO:0000259" key="1">
    <source>
        <dbReference type="Pfam" id="PF01261"/>
    </source>
</evidence>
<organism evidence="2 3">
    <name type="scientific">Novosphingobium lindaniclasticum LE124</name>
    <dbReference type="NCBI Taxonomy" id="1096930"/>
    <lineage>
        <taxon>Bacteria</taxon>
        <taxon>Pseudomonadati</taxon>
        <taxon>Pseudomonadota</taxon>
        <taxon>Alphaproteobacteria</taxon>
        <taxon>Sphingomonadales</taxon>
        <taxon>Sphingomonadaceae</taxon>
        <taxon>Novosphingobium</taxon>
    </lineage>
</organism>
<protein>
    <recommendedName>
        <fullName evidence="1">Xylose isomerase-like TIM barrel domain-containing protein</fullName>
    </recommendedName>
</protein>
<dbReference type="SUPFAM" id="SSF51658">
    <property type="entry name" value="Xylose isomerase-like"/>
    <property type="match status" value="1"/>
</dbReference>
<sequence length="271" mass="28799">MMSQHRRRLALDHLTAVDATPRQLAEAASAAGCAGVCMFLKSMQQLPSMPHFALTRAECRDLTACLADLDIALDLAYPFTLGGRSRLADFTGMLEAAAELGAGLVNVLLYDRDPERRLDLFGGFCDQAARFDLRVAVEFYPPSQVPSLAAALELAARIDRPGLVGVNTDILHLMRSGGTIAEVAAAPPGHILYAQVCDGPDTAPEDPAFEASCARLLAGEGTFDVAGFVAALPPHVPISVEIPRDRGLALPRALRVTEAIESVRAALANPF</sequence>
<keyword evidence="3" id="KW-1185">Reference proteome</keyword>
<comment type="caution">
    <text evidence="2">The sequence shown here is derived from an EMBL/GenBank/DDBJ whole genome shotgun (WGS) entry which is preliminary data.</text>
</comment>
<feature type="domain" description="Xylose isomerase-like TIM barrel" evidence="1">
    <location>
        <begin position="26"/>
        <end position="264"/>
    </location>
</feature>
<proteinExistence type="predicted"/>
<dbReference type="Pfam" id="PF01261">
    <property type="entry name" value="AP_endonuc_2"/>
    <property type="match status" value="1"/>
</dbReference>
<evidence type="ECO:0000313" key="3">
    <source>
        <dbReference type="Proteomes" id="UP000015527"/>
    </source>
</evidence>
<dbReference type="EMBL" id="ATHL01000087">
    <property type="protein sequence ID" value="EQB13584.1"/>
    <property type="molecule type" value="Genomic_DNA"/>
</dbReference>
<name>T0IV63_9SPHN</name>
<dbReference type="InterPro" id="IPR036237">
    <property type="entry name" value="Xyl_isomerase-like_sf"/>
</dbReference>